<reference evidence="4 5" key="1">
    <citation type="submission" date="2018-05" db="EMBL/GenBank/DDBJ databases">
        <title>Genomic Encyclopedia of Type Strains, Phase IV (KMG-IV): sequencing the most valuable type-strain genomes for metagenomic binning, comparative biology and taxonomic classification.</title>
        <authorList>
            <person name="Goeker M."/>
        </authorList>
    </citation>
    <scope>NUCLEOTIDE SEQUENCE [LARGE SCALE GENOMIC DNA]</scope>
    <source>
        <strain evidence="4 5">DSM 14263</strain>
    </source>
</reference>
<evidence type="ECO:0000256" key="2">
    <source>
        <dbReference type="ARBA" id="ARBA00023315"/>
    </source>
</evidence>
<dbReference type="Gene3D" id="3.40.630.30">
    <property type="match status" value="1"/>
</dbReference>
<dbReference type="PANTHER" id="PTHR43877:SF2">
    <property type="entry name" value="AMINOALKYLPHOSPHONATE N-ACETYLTRANSFERASE-RELATED"/>
    <property type="match status" value="1"/>
</dbReference>
<organism evidence="4 5">
    <name type="scientific">Fulvimonas soli</name>
    <dbReference type="NCBI Taxonomy" id="155197"/>
    <lineage>
        <taxon>Bacteria</taxon>
        <taxon>Pseudomonadati</taxon>
        <taxon>Pseudomonadota</taxon>
        <taxon>Gammaproteobacteria</taxon>
        <taxon>Lysobacterales</taxon>
        <taxon>Rhodanobacteraceae</taxon>
        <taxon>Fulvimonas</taxon>
    </lineage>
</organism>
<proteinExistence type="predicted"/>
<dbReference type="SUPFAM" id="SSF55729">
    <property type="entry name" value="Acyl-CoA N-acyltransferases (Nat)"/>
    <property type="match status" value="1"/>
</dbReference>
<dbReference type="GO" id="GO:0016747">
    <property type="term" value="F:acyltransferase activity, transferring groups other than amino-acyl groups"/>
    <property type="evidence" value="ECO:0007669"/>
    <property type="project" value="InterPro"/>
</dbReference>
<dbReference type="EMBL" id="QGHC01000004">
    <property type="protein sequence ID" value="PWK89827.1"/>
    <property type="molecule type" value="Genomic_DNA"/>
</dbReference>
<dbReference type="PROSITE" id="PS51186">
    <property type="entry name" value="GNAT"/>
    <property type="match status" value="1"/>
</dbReference>
<comment type="caution">
    <text evidence="4">The sequence shown here is derived from an EMBL/GenBank/DDBJ whole genome shotgun (WGS) entry which is preliminary data.</text>
</comment>
<name>A0A316I9B5_9GAMM</name>
<gene>
    <name evidence="4" type="ORF">C7456_104180</name>
</gene>
<evidence type="ECO:0000256" key="1">
    <source>
        <dbReference type="ARBA" id="ARBA00022679"/>
    </source>
</evidence>
<dbReference type="Proteomes" id="UP000245812">
    <property type="component" value="Unassembled WGS sequence"/>
</dbReference>
<dbReference type="AlphaFoldDB" id="A0A316I9B5"/>
<dbReference type="InterPro" id="IPR016181">
    <property type="entry name" value="Acyl_CoA_acyltransferase"/>
</dbReference>
<dbReference type="RefSeq" id="WP_109722944.1">
    <property type="nucleotide sequence ID" value="NZ_MSZV01000007.1"/>
</dbReference>
<evidence type="ECO:0000313" key="4">
    <source>
        <dbReference type="EMBL" id="PWK89827.1"/>
    </source>
</evidence>
<evidence type="ECO:0000259" key="3">
    <source>
        <dbReference type="PROSITE" id="PS51186"/>
    </source>
</evidence>
<keyword evidence="5" id="KW-1185">Reference proteome</keyword>
<keyword evidence="2" id="KW-0012">Acyltransferase</keyword>
<feature type="domain" description="N-acetyltransferase" evidence="3">
    <location>
        <begin position="1"/>
        <end position="142"/>
    </location>
</feature>
<dbReference type="Pfam" id="PF00583">
    <property type="entry name" value="Acetyltransf_1"/>
    <property type="match status" value="1"/>
</dbReference>
<evidence type="ECO:0000313" key="5">
    <source>
        <dbReference type="Proteomes" id="UP000245812"/>
    </source>
</evidence>
<dbReference type="InterPro" id="IPR000182">
    <property type="entry name" value="GNAT_dom"/>
</dbReference>
<dbReference type="CDD" id="cd04301">
    <property type="entry name" value="NAT_SF"/>
    <property type="match status" value="1"/>
</dbReference>
<dbReference type="PANTHER" id="PTHR43877">
    <property type="entry name" value="AMINOALKYLPHOSPHONATE N-ACETYLTRANSFERASE-RELATED-RELATED"/>
    <property type="match status" value="1"/>
</dbReference>
<protein>
    <submittedName>
        <fullName evidence="4">N-acetylglutamate synthase-like GNAT family acetyltransferase</fullName>
    </submittedName>
</protein>
<dbReference type="InterPro" id="IPR050832">
    <property type="entry name" value="Bact_Acetyltransf"/>
</dbReference>
<accession>A0A316I9B5</accession>
<keyword evidence="1 4" id="KW-0808">Transferase</keyword>
<sequence length="149" mass="16144">MILREATMDDAGGLARLAGELGYPTPAGEMAARLQVLLRDPAHRIRVAADDGRLAGWIDVERRCTLESGERFEIAGLVVDAAARGRGVGRRLVEDAEAWARGQGAATITVRSSVARELSHPFYLRLGYERRKTQHVYAKALAPPASIAP</sequence>